<sequence length="479" mass="51667">MGSTGTAVNPDAASYIGKNLNCLAAVDTLDVSQLLNTIPAGARALKLSSTQQNTPVTFTIAKTDQTRIFSGSEDLEIDVNVALTDQLKICNSGSAASSFLQVDASASASYGGVSVSGNTSFSSNKKYSESSMYAFYSWEESCYKVQVNRQPQHLLHPDLVDNVSELPAWDQNASDVVQQYEDFFSSNGTHVITGAKLGWRYLLTVQCDKSDADVNTDFTACVKAEYSGVGSMSASAGVKSKTSYSSYMSKSQSTCYVRGGDLTANSDAKSTADRQNGGEPGPEFSKWAASTSNGTGEQILSVSTMGLPNVLRLNKTTKTAAASLDSALKYFTAKVNTHVFNGRLFGRSDWLSFTLTNPAPTTKIVVPNPLPSIWTQRNASFRFGRFDASGVQMRATQDPTWQHVDNVSVPIQLQLAHATDPISFDLDHGAAGGSSDDDHYSQIDFYGDDGTTVIFSRNNWTHDNNNKQSFNALRIQQPS</sequence>
<feature type="region of interest" description="Disordered" evidence="1">
    <location>
        <begin position="266"/>
        <end position="290"/>
    </location>
</feature>
<comment type="caution">
    <text evidence="3">The sequence shown here is derived from an EMBL/GenBank/DDBJ whole genome shotgun (WGS) entry which is preliminary data.</text>
</comment>
<feature type="domain" description="MACPF" evidence="2">
    <location>
        <begin position="1"/>
        <end position="339"/>
    </location>
</feature>
<accession>A0A0N0NQY6</accession>
<keyword evidence="4" id="KW-1185">Reference proteome</keyword>
<gene>
    <name evidence="3" type="ORF">AB675_8448</name>
</gene>
<dbReference type="RefSeq" id="XP_018004434.1">
    <property type="nucleotide sequence ID" value="XM_018148894.1"/>
</dbReference>
<organism evidence="3 4">
    <name type="scientific">Cyphellophora attinorum</name>
    <dbReference type="NCBI Taxonomy" id="1664694"/>
    <lineage>
        <taxon>Eukaryota</taxon>
        <taxon>Fungi</taxon>
        <taxon>Dikarya</taxon>
        <taxon>Ascomycota</taxon>
        <taxon>Pezizomycotina</taxon>
        <taxon>Eurotiomycetes</taxon>
        <taxon>Chaetothyriomycetidae</taxon>
        <taxon>Chaetothyriales</taxon>
        <taxon>Cyphellophoraceae</taxon>
        <taxon>Cyphellophora</taxon>
    </lineage>
</organism>
<dbReference type="VEuPathDB" id="FungiDB:AB675_8448"/>
<dbReference type="InterPro" id="IPR020864">
    <property type="entry name" value="MACPF"/>
</dbReference>
<dbReference type="AlphaFoldDB" id="A0A0N0NQY6"/>
<reference evidence="3 4" key="1">
    <citation type="submission" date="2015-06" db="EMBL/GenBank/DDBJ databases">
        <title>Draft genome of the ant-associated black yeast Phialophora attae CBS 131958.</title>
        <authorList>
            <person name="Moreno L.F."/>
            <person name="Stielow B.J."/>
            <person name="de Hoog S."/>
            <person name="Vicente V.A."/>
            <person name="Weiss V.A."/>
            <person name="de Vries M."/>
            <person name="Cruz L.M."/>
            <person name="Souza E.M."/>
        </authorList>
    </citation>
    <scope>NUCLEOTIDE SEQUENCE [LARGE SCALE GENOMIC DNA]</scope>
    <source>
        <strain evidence="3 4">CBS 131958</strain>
    </source>
</reference>
<protein>
    <recommendedName>
        <fullName evidence="2">MACPF domain-containing protein</fullName>
    </recommendedName>
</protein>
<dbReference type="EMBL" id="LFJN01000003">
    <property type="protein sequence ID" value="KPI44471.1"/>
    <property type="molecule type" value="Genomic_DNA"/>
</dbReference>
<evidence type="ECO:0000256" key="1">
    <source>
        <dbReference type="SAM" id="MobiDB-lite"/>
    </source>
</evidence>
<name>A0A0N0NQY6_9EURO</name>
<evidence type="ECO:0000259" key="2">
    <source>
        <dbReference type="PROSITE" id="PS51412"/>
    </source>
</evidence>
<dbReference type="PROSITE" id="PS51412">
    <property type="entry name" value="MACPF_2"/>
    <property type="match status" value="1"/>
</dbReference>
<dbReference type="SMART" id="SM00457">
    <property type="entry name" value="MACPF"/>
    <property type="match status" value="1"/>
</dbReference>
<dbReference type="Proteomes" id="UP000038010">
    <property type="component" value="Unassembled WGS sequence"/>
</dbReference>
<dbReference type="GeneID" id="28740774"/>
<dbReference type="OrthoDB" id="4250793at2759"/>
<proteinExistence type="predicted"/>
<evidence type="ECO:0000313" key="4">
    <source>
        <dbReference type="Proteomes" id="UP000038010"/>
    </source>
</evidence>
<dbReference type="Pfam" id="PF01823">
    <property type="entry name" value="MACPF"/>
    <property type="match status" value="1"/>
</dbReference>
<evidence type="ECO:0000313" key="3">
    <source>
        <dbReference type="EMBL" id="KPI44471.1"/>
    </source>
</evidence>